<dbReference type="HOGENOM" id="CLU_1509158_0_0_10"/>
<keyword evidence="2 3" id="KW-0472">Membrane</keyword>
<reference evidence="4 5" key="1">
    <citation type="journal article" date="2012" name="Stand. Genomic Sci.">
        <title>Genome sequence of the orange-pigmented seawater bacterium Owenweeksia hongkongensis type strain (UST20020801(T)).</title>
        <authorList>
            <person name="Riedel T."/>
            <person name="Held B."/>
            <person name="Nolan M."/>
            <person name="Lucas S."/>
            <person name="Lapidus A."/>
            <person name="Tice H."/>
            <person name="Del Rio T.G."/>
            <person name="Cheng J.F."/>
            <person name="Han C."/>
            <person name="Tapia R."/>
            <person name="Goodwin L.A."/>
            <person name="Pitluck S."/>
            <person name="Liolios K."/>
            <person name="Mavromatis K."/>
            <person name="Pagani I."/>
            <person name="Ivanova N."/>
            <person name="Mikhailova N."/>
            <person name="Pati A."/>
            <person name="Chen A."/>
            <person name="Palaniappan K."/>
            <person name="Rohde M."/>
            <person name="Tindall B.J."/>
            <person name="Detter J.C."/>
            <person name="Goker M."/>
            <person name="Woyke T."/>
            <person name="Bristow J."/>
            <person name="Eisen J.A."/>
            <person name="Markowitz V."/>
            <person name="Hugenholtz P."/>
            <person name="Klenk H.P."/>
            <person name="Kyrpides N.C."/>
        </authorList>
    </citation>
    <scope>NUCLEOTIDE SEQUENCE</scope>
    <source>
        <strain evidence="5">DSM 17368 / JCM 12287 / NRRL B-23963</strain>
    </source>
</reference>
<gene>
    <name evidence="4" type="ordered locus">Oweho_3036</name>
</gene>
<feature type="transmembrane region" description="Helical" evidence="3">
    <location>
        <begin position="141"/>
        <end position="163"/>
    </location>
</feature>
<feature type="transmembrane region" description="Helical" evidence="3">
    <location>
        <begin position="6"/>
        <end position="28"/>
    </location>
</feature>
<dbReference type="STRING" id="926562.Oweho_3036"/>
<keyword evidence="3" id="KW-1133">Transmembrane helix</keyword>
<dbReference type="Proteomes" id="UP000005631">
    <property type="component" value="Chromosome"/>
</dbReference>
<dbReference type="eggNOG" id="COG1268">
    <property type="taxonomic scope" value="Bacteria"/>
</dbReference>
<dbReference type="KEGG" id="oho:Oweho_3036"/>
<protein>
    <recommendedName>
        <fullName evidence="2">Biotin transporter</fullName>
    </recommendedName>
</protein>
<evidence type="ECO:0000256" key="3">
    <source>
        <dbReference type="SAM" id="Phobius"/>
    </source>
</evidence>
<dbReference type="RefSeq" id="WP_014203338.1">
    <property type="nucleotide sequence ID" value="NC_016599.1"/>
</dbReference>
<dbReference type="GO" id="GO:0005886">
    <property type="term" value="C:plasma membrane"/>
    <property type="evidence" value="ECO:0007669"/>
    <property type="project" value="UniProtKB-SubCell"/>
</dbReference>
<comment type="subcellular location">
    <subcellularLocation>
        <location evidence="2">Cell membrane</location>
        <topology evidence="2">Multi-pass membrane protein</topology>
    </subcellularLocation>
</comment>
<feature type="transmembrane region" description="Helical" evidence="3">
    <location>
        <begin position="110"/>
        <end position="129"/>
    </location>
</feature>
<evidence type="ECO:0000313" key="4">
    <source>
        <dbReference type="EMBL" id="AEV33991.1"/>
    </source>
</evidence>
<dbReference type="InterPro" id="IPR003784">
    <property type="entry name" value="BioY"/>
</dbReference>
<dbReference type="GO" id="GO:0015225">
    <property type="term" value="F:biotin transmembrane transporter activity"/>
    <property type="evidence" value="ECO:0007669"/>
    <property type="project" value="UniProtKB-UniRule"/>
</dbReference>
<proteinExistence type="inferred from homology"/>
<organism evidence="4 5">
    <name type="scientific">Owenweeksia hongkongensis (strain DSM 17368 / CIP 108786 / JCM 12287 / NRRL B-23963 / UST20020801)</name>
    <dbReference type="NCBI Taxonomy" id="926562"/>
    <lineage>
        <taxon>Bacteria</taxon>
        <taxon>Pseudomonadati</taxon>
        <taxon>Bacteroidota</taxon>
        <taxon>Flavobacteriia</taxon>
        <taxon>Flavobacteriales</taxon>
        <taxon>Owenweeksiaceae</taxon>
        <taxon>Owenweeksia</taxon>
    </lineage>
</organism>
<feature type="transmembrane region" description="Helical" evidence="3">
    <location>
        <begin position="78"/>
        <end position="98"/>
    </location>
</feature>
<comment type="similarity">
    <text evidence="1 2">Belongs to the BioY family.</text>
</comment>
<dbReference type="PANTHER" id="PTHR34295:SF1">
    <property type="entry name" value="BIOTIN TRANSPORTER BIOY"/>
    <property type="match status" value="1"/>
</dbReference>
<keyword evidence="2" id="KW-1003">Cell membrane</keyword>
<dbReference type="EMBL" id="CP003156">
    <property type="protein sequence ID" value="AEV33991.1"/>
    <property type="molecule type" value="Genomic_DNA"/>
</dbReference>
<name>G8R2H9_OWEHD</name>
<evidence type="ECO:0000256" key="2">
    <source>
        <dbReference type="PIRNR" id="PIRNR016661"/>
    </source>
</evidence>
<dbReference type="PIRSF" id="PIRSF016661">
    <property type="entry name" value="BioY"/>
    <property type="match status" value="1"/>
</dbReference>
<dbReference type="OrthoDB" id="1029065at2"/>
<keyword evidence="3" id="KW-0812">Transmembrane</keyword>
<accession>G8R2H9</accession>
<dbReference type="PANTHER" id="PTHR34295">
    <property type="entry name" value="BIOTIN TRANSPORTER BIOY"/>
    <property type="match status" value="1"/>
</dbReference>
<dbReference type="Gene3D" id="1.10.1760.20">
    <property type="match status" value="1"/>
</dbReference>
<dbReference type="Pfam" id="PF02632">
    <property type="entry name" value="BioY"/>
    <property type="match status" value="1"/>
</dbReference>
<evidence type="ECO:0000313" key="5">
    <source>
        <dbReference type="Proteomes" id="UP000005631"/>
    </source>
</evidence>
<sequence>MNKTQITVGLVALLITCLLAPFFFYIGPIPMTLQTLVLFTMAAVLGKRMGFLIASIYLILGAISLPVFAAWQSGYEHLLGRTAGFLWAFPFVCYYIGWQVEKGEKTYIHTIIYFFRAHLILLIPGAIVAYGNYGGELVDGIIRLLPGLLIKSGVGGLLSFWLIKKLPSKWTGASSIQQ</sequence>
<keyword evidence="5" id="KW-1185">Reference proteome</keyword>
<feature type="transmembrane region" description="Helical" evidence="3">
    <location>
        <begin position="49"/>
        <end position="72"/>
    </location>
</feature>
<evidence type="ECO:0000256" key="1">
    <source>
        <dbReference type="ARBA" id="ARBA00010692"/>
    </source>
</evidence>
<dbReference type="AlphaFoldDB" id="G8R2H9"/>
<keyword evidence="2" id="KW-0813">Transport</keyword>